<reference evidence="2" key="1">
    <citation type="submission" date="2014-05" db="EMBL/GenBank/DDBJ databases">
        <authorList>
            <person name="Chronopoulou M."/>
        </authorList>
    </citation>
    <scope>NUCLEOTIDE SEQUENCE</scope>
    <source>
        <tissue evidence="2">Whole organism</tissue>
    </source>
</reference>
<name>A0A0K2U3E6_LEPSM</name>
<feature type="region of interest" description="Disordered" evidence="1">
    <location>
        <begin position="214"/>
        <end position="250"/>
    </location>
</feature>
<dbReference type="AlphaFoldDB" id="A0A0K2U3E6"/>
<accession>A0A0K2U3E6</accession>
<evidence type="ECO:0000256" key="1">
    <source>
        <dbReference type="SAM" id="MobiDB-lite"/>
    </source>
</evidence>
<protein>
    <submittedName>
        <fullName evidence="2">Uncharacterized protein</fullName>
    </submittedName>
</protein>
<dbReference type="InterPro" id="IPR036322">
    <property type="entry name" value="WD40_repeat_dom_sf"/>
</dbReference>
<dbReference type="EMBL" id="HACA01015458">
    <property type="protein sequence ID" value="CDW32819.1"/>
    <property type="molecule type" value="Transcribed_RNA"/>
</dbReference>
<evidence type="ECO:0000313" key="2">
    <source>
        <dbReference type="EMBL" id="CDW32819.1"/>
    </source>
</evidence>
<dbReference type="InterPro" id="IPR015943">
    <property type="entry name" value="WD40/YVTN_repeat-like_dom_sf"/>
</dbReference>
<dbReference type="SMART" id="SM00320">
    <property type="entry name" value="WD40"/>
    <property type="match status" value="2"/>
</dbReference>
<dbReference type="Gene3D" id="2.130.10.10">
    <property type="entry name" value="YVTN repeat-like/Quinoprotein amine dehydrogenase"/>
    <property type="match status" value="1"/>
</dbReference>
<dbReference type="OrthoDB" id="270624at2759"/>
<sequence length="250" mass="28250">MIPFQDMILFGDGESKLSFLSTATGETLHLLPNILIGTGRYCRACKYHDKGIDNMFLTDNGYLITGSSGSKYVKIWKFNTSHTEDWEGTDVKELQILRDHDDYITALRVYENKIYSSCSDGKIYIHEFPQGQQHYDMAEEEETDLVNVVSLSSNGTLSEAPKNPTELCLGGFRCRTGKTGITKSSSSFMVSFQLRPAVAEVKESIRLSTIIIPEEPDEWNPDSDYDSDEYELVLETESDTDEDEKMEGQD</sequence>
<dbReference type="InterPro" id="IPR001680">
    <property type="entry name" value="WD40_rpt"/>
</dbReference>
<dbReference type="EMBL" id="HACA01015459">
    <property type="protein sequence ID" value="CDW32820.1"/>
    <property type="molecule type" value="Transcribed_RNA"/>
</dbReference>
<organism evidence="2">
    <name type="scientific">Lepeophtheirus salmonis</name>
    <name type="common">Salmon louse</name>
    <name type="synonym">Caligus salmonis</name>
    <dbReference type="NCBI Taxonomy" id="72036"/>
    <lineage>
        <taxon>Eukaryota</taxon>
        <taxon>Metazoa</taxon>
        <taxon>Ecdysozoa</taxon>
        <taxon>Arthropoda</taxon>
        <taxon>Crustacea</taxon>
        <taxon>Multicrustacea</taxon>
        <taxon>Hexanauplia</taxon>
        <taxon>Copepoda</taxon>
        <taxon>Siphonostomatoida</taxon>
        <taxon>Caligidae</taxon>
        <taxon>Lepeophtheirus</taxon>
    </lineage>
</organism>
<proteinExistence type="predicted"/>
<dbReference type="SUPFAM" id="SSF50978">
    <property type="entry name" value="WD40 repeat-like"/>
    <property type="match status" value="1"/>
</dbReference>